<reference evidence="3" key="3">
    <citation type="journal article" date="2021" name="Int. J. Parasitol.">
        <title>Comparative analysis of gene expression between Babesia bovis blood stages and kinetes allowed by improved genome annotation.</title>
        <authorList>
            <person name="Ueti M.W."/>
            <person name="Johnson W.C."/>
            <person name="Kappmeyer L.S."/>
            <person name="Herndon D.R."/>
            <person name="Mousel M.R."/>
            <person name="Reif K.E."/>
            <person name="Taus N.S."/>
            <person name="Ifeonu O.O."/>
            <person name="Silva J.C."/>
            <person name="Suarez C.E."/>
            <person name="Brayton K.A."/>
        </authorList>
    </citation>
    <scope>NUCLEOTIDE SEQUENCE [LARGE SCALE GENOMIC DNA]</scope>
</reference>
<evidence type="ECO:0000313" key="2">
    <source>
        <dbReference type="EMBL" id="EDO07447.1"/>
    </source>
</evidence>
<sequence>MYNSHSIVFIHWLIAFYGYGVIAQPPGKEHSPVVGKGTDTQWVSNAISGIYITDVIFHFNNDIHRYEIKTEKCSEHIELYFDVPLWKETFQPDINSNDIPKSVNNVTSRIKGKGNEKTNSVMDQINEVLITSPKNRANSGTINYVNPADLIRFNSDKPSNSQPFSTVNVIINGENLDPEDGGYILVPVHCGNKHELMIDIEYTQELIISKARYNIVLDVPIFGNNNILKVLSISKSGIIYTYQPSLSRFHNLYVVSGYHSPGDIINIYVECKYGMPIYNGKELNQLSIILDESILLSHIEIVCDDVVQNDIKVVDKHLYTLKFQKELQEEIKPPTNVMVVHDSLNCKKYKEGGDCVISCPFVKKRFGPLIIDTDPTYRYFIHRLNIIEGYVSELHGHNAVSFVNNGWGMQLLTKESIRIVKCCIYWYIIHL</sequence>
<dbReference type="GeneID" id="5479249"/>
<reference evidence="3" key="2">
    <citation type="journal article" date="2020" name="Data Brief">
        <title>Transcriptome dataset of Babesia bovis life stages within vertebrate and invertebrate hosts.</title>
        <authorList>
            <person name="Ueti M.W."/>
            <person name="Johnson W.C."/>
            <person name="Kappmeyer L.S."/>
            <person name="Herndon D.R."/>
            <person name="Mousel M.R."/>
            <person name="Reif K.E."/>
            <person name="Taus N.S."/>
            <person name="Ifeonu O.O."/>
            <person name="Silva J.C."/>
            <person name="Suarez C.E."/>
            <person name="Brayton K.A."/>
        </authorList>
    </citation>
    <scope>NUCLEOTIDE SEQUENCE [LARGE SCALE GENOMIC DNA]</scope>
</reference>
<dbReference type="AlphaFoldDB" id="A7ASC8"/>
<feature type="chain" id="PRO_5002706883" description="6-Cys domain-containing protein" evidence="1">
    <location>
        <begin position="24"/>
        <end position="431"/>
    </location>
</feature>
<evidence type="ECO:0008006" key="4">
    <source>
        <dbReference type="Google" id="ProtNLM"/>
    </source>
</evidence>
<dbReference type="VEuPathDB" id="PiroplasmaDB:BBOV_IV010940"/>
<comment type="caution">
    <text evidence="2">The sequence shown here is derived from an EMBL/GenBank/DDBJ whole genome shotgun (WGS) entry which is preliminary data.</text>
</comment>
<accession>A7ASC8</accession>
<dbReference type="InParanoid" id="A7ASC8"/>
<reference evidence="2 3" key="1">
    <citation type="journal article" date="2007" name="PLoS Pathog.">
        <title>Genome sequence of Babesia bovis and comparative analysis of apicomplexan hemoprotozoa.</title>
        <authorList>
            <person name="Brayton K.A."/>
            <person name="Lau A.O.T."/>
            <person name="Herndon D.R."/>
            <person name="Hannick L."/>
            <person name="Kappmeyer L.S."/>
            <person name="Berens S.J."/>
            <person name="Bidwell S.L."/>
            <person name="Brown W.C."/>
            <person name="Crabtree J."/>
            <person name="Fadrosh D."/>
            <person name="Feldblum T."/>
            <person name="Forberger H.A."/>
            <person name="Haas B.J."/>
            <person name="Howell J.M."/>
            <person name="Khouri H."/>
            <person name="Koo H."/>
            <person name="Mann D.J."/>
            <person name="Norimine J."/>
            <person name="Paulsen I.T."/>
            <person name="Radune D."/>
            <person name="Ren Q."/>
            <person name="Smith R.K. Jr."/>
            <person name="Suarez C.E."/>
            <person name="White O."/>
            <person name="Wortman J.R."/>
            <person name="Knowles D.P. Jr."/>
            <person name="McElwain T.F."/>
            <person name="Nene V.M."/>
        </authorList>
    </citation>
    <scope>NUCLEOTIDE SEQUENCE [LARGE SCALE GENOMIC DNA]</scope>
    <source>
        <strain evidence="2">T2Bo</strain>
    </source>
</reference>
<feature type="signal peptide" evidence="1">
    <location>
        <begin position="1"/>
        <end position="23"/>
    </location>
</feature>
<keyword evidence="1" id="KW-0732">Signal</keyword>
<evidence type="ECO:0000313" key="3">
    <source>
        <dbReference type="Proteomes" id="UP000002173"/>
    </source>
</evidence>
<evidence type="ECO:0000256" key="1">
    <source>
        <dbReference type="SAM" id="SignalP"/>
    </source>
</evidence>
<protein>
    <recommendedName>
        <fullName evidence="4">6-Cys domain-containing protein</fullName>
    </recommendedName>
</protein>
<gene>
    <name evidence="2" type="ORF">BBOV_IV010940</name>
</gene>
<name>A7ASC8_BABBO</name>
<keyword evidence="3" id="KW-1185">Reference proteome</keyword>
<proteinExistence type="predicted"/>
<dbReference type="OMA" id="INIYVEC"/>
<dbReference type="EMBL" id="AAXT01000002">
    <property type="protein sequence ID" value="EDO07447.1"/>
    <property type="molecule type" value="Genomic_DNA"/>
</dbReference>
<organism evidence="2 3">
    <name type="scientific">Babesia bovis</name>
    <dbReference type="NCBI Taxonomy" id="5865"/>
    <lineage>
        <taxon>Eukaryota</taxon>
        <taxon>Sar</taxon>
        <taxon>Alveolata</taxon>
        <taxon>Apicomplexa</taxon>
        <taxon>Aconoidasida</taxon>
        <taxon>Piroplasmida</taxon>
        <taxon>Babesiidae</taxon>
        <taxon>Babesia</taxon>
    </lineage>
</organism>
<dbReference type="KEGG" id="bbo:BBOV_IV010940"/>
<dbReference type="Proteomes" id="UP000002173">
    <property type="component" value="Unassembled WGS sequence"/>
</dbReference>